<evidence type="ECO:0000313" key="1">
    <source>
        <dbReference type="EMBL" id="OGZ66005.1"/>
    </source>
</evidence>
<evidence type="ECO:0000313" key="2">
    <source>
        <dbReference type="Proteomes" id="UP000178774"/>
    </source>
</evidence>
<accession>A0A1G2HU64</accession>
<dbReference type="EMBL" id="MHOP01000011">
    <property type="protein sequence ID" value="OGZ66005.1"/>
    <property type="molecule type" value="Genomic_DNA"/>
</dbReference>
<gene>
    <name evidence="1" type="ORF">A2822_03080</name>
</gene>
<protein>
    <submittedName>
        <fullName evidence="1">Uncharacterized protein</fullName>
    </submittedName>
</protein>
<comment type="caution">
    <text evidence="1">The sequence shown here is derived from an EMBL/GenBank/DDBJ whole genome shotgun (WGS) entry which is preliminary data.</text>
</comment>
<reference evidence="1 2" key="1">
    <citation type="journal article" date="2016" name="Nat. Commun.">
        <title>Thousands of microbial genomes shed light on interconnected biogeochemical processes in an aquifer system.</title>
        <authorList>
            <person name="Anantharaman K."/>
            <person name="Brown C.T."/>
            <person name="Hug L.A."/>
            <person name="Sharon I."/>
            <person name="Castelle C.J."/>
            <person name="Probst A.J."/>
            <person name="Thomas B.C."/>
            <person name="Singh A."/>
            <person name="Wilkins M.J."/>
            <person name="Karaoz U."/>
            <person name="Brodie E.L."/>
            <person name="Williams K.H."/>
            <person name="Hubbard S.S."/>
            <person name="Banfield J.F."/>
        </authorList>
    </citation>
    <scope>NUCLEOTIDE SEQUENCE [LARGE SCALE GENOMIC DNA]</scope>
</reference>
<name>A0A1G2HU64_9BACT</name>
<dbReference type="Proteomes" id="UP000178774">
    <property type="component" value="Unassembled WGS sequence"/>
</dbReference>
<dbReference type="AlphaFoldDB" id="A0A1G2HU64"/>
<sequence length="343" mass="36167">MKTVNKVSIGLLFCAVFLGLTTFGISVKVQTKLAPVSASTCTGSGPVKMKVQFNSVQNEPKTVRLTNGTTYGDNTAFDVTNADGSAINDPAIPMNILSLVAKRSQGKVEFYIHNNKAEAKINATITIEGATFTGANPYVTGLVSPYGHGNTKLEVPPQTNANGASDSLVVASSNTVNVYAHFNEPGDGWTVNFTPCTPEVIKCYSTADCGEHLPTAPAFCSGSSVYQNYRTWTCNNPGTASSSCSSVTVDEFRFACTSNQTCSGGTCVASPPKCTTDSDCGTDSFVGNISCQSNNVYQNYKEYTCENPGTAQANCTDDTTLKVKQLCAAAQACNTGGCYPEVW</sequence>
<proteinExistence type="predicted"/>
<organism evidence="1 2">
    <name type="scientific">Candidatus Staskawiczbacteria bacterium RIFCSPHIGHO2_01_FULL_41_41</name>
    <dbReference type="NCBI Taxonomy" id="1802203"/>
    <lineage>
        <taxon>Bacteria</taxon>
        <taxon>Candidatus Staskawicziibacteriota</taxon>
    </lineage>
</organism>